<dbReference type="GO" id="GO:0005829">
    <property type="term" value="C:cytosol"/>
    <property type="evidence" value="ECO:0007669"/>
    <property type="project" value="TreeGrafter"/>
</dbReference>
<feature type="domain" description="Helicase C-terminal" evidence="10">
    <location>
        <begin position="274"/>
        <end position="433"/>
    </location>
</feature>
<reference evidence="12 13" key="1">
    <citation type="submission" date="2011-08" db="EMBL/GenBank/DDBJ databases">
        <authorList>
            <person name="Liu Z.J."/>
            <person name="Shi F.L."/>
            <person name="Lu J.Q."/>
            <person name="Li M."/>
            <person name="Wang Z.L."/>
        </authorList>
    </citation>
    <scope>NUCLEOTIDE SEQUENCE [LARGE SCALE GENOMIC DNA]</scope>
    <source>
        <strain evidence="12 13">USNM 41457</strain>
    </source>
</reference>
<evidence type="ECO:0000256" key="4">
    <source>
        <dbReference type="ARBA" id="ARBA00022806"/>
    </source>
</evidence>
<dbReference type="InterPro" id="IPR027417">
    <property type="entry name" value="P-loop_NTPase"/>
</dbReference>
<feature type="short sequence motif" description="Q motif" evidence="8">
    <location>
        <begin position="44"/>
        <end position="72"/>
    </location>
</feature>
<dbReference type="PROSITE" id="PS51195">
    <property type="entry name" value="Q_MOTIF"/>
    <property type="match status" value="1"/>
</dbReference>
<dbReference type="PANTHER" id="PTHR47959:SF1">
    <property type="entry name" value="ATP-DEPENDENT RNA HELICASE DBPA"/>
    <property type="match status" value="1"/>
</dbReference>
<keyword evidence="13" id="KW-1185">Reference proteome</keyword>
<protein>
    <recommendedName>
        <fullName evidence="1">RNA helicase</fullName>
        <ecNumber evidence="1">3.6.4.13</ecNumber>
    </recommendedName>
</protein>
<keyword evidence="4" id="KW-0347">Helicase</keyword>
<dbReference type="STRING" id="1003232.J9D2Y7"/>
<dbReference type="InParanoid" id="J9D2Y7"/>
<dbReference type="GO" id="GO:0016787">
    <property type="term" value="F:hydrolase activity"/>
    <property type="evidence" value="ECO:0007669"/>
    <property type="project" value="UniProtKB-KW"/>
</dbReference>
<dbReference type="OrthoDB" id="10265785at2759"/>
<dbReference type="EC" id="3.6.4.13" evidence="1"/>
<evidence type="ECO:0000313" key="13">
    <source>
        <dbReference type="Proteomes" id="UP000003163"/>
    </source>
</evidence>
<dbReference type="HOGENOM" id="CLU_003041_1_0_1"/>
<dbReference type="VEuPathDB" id="MicrosporidiaDB:EDEG_03372"/>
<dbReference type="InterPro" id="IPR014014">
    <property type="entry name" value="RNA_helicase_DEAD_Q_motif"/>
</dbReference>
<keyword evidence="6" id="KW-0694">RNA-binding</keyword>
<reference evidence="13" key="2">
    <citation type="submission" date="2015-07" db="EMBL/GenBank/DDBJ databases">
        <title>Contrasting host-pathogen interactions and genome evolution in two generalist and specialist microsporidian pathogens of mosquitoes.</title>
        <authorList>
            <consortium name="The Broad Institute Genomics Platform"/>
            <consortium name="The Broad Institute Genome Sequencing Center for Infectious Disease"/>
            <person name="Cuomo C.A."/>
            <person name="Sanscrainte N.D."/>
            <person name="Goldberg J.M."/>
            <person name="Heiman D."/>
            <person name="Young S."/>
            <person name="Zeng Q."/>
            <person name="Becnel J.J."/>
            <person name="Birren B.W."/>
        </authorList>
    </citation>
    <scope>NUCLEOTIDE SEQUENCE [LARGE SCALE GENOMIC DNA]</scope>
    <source>
        <strain evidence="13">USNM 41457</strain>
    </source>
</reference>
<comment type="catalytic activity">
    <reaction evidence="7">
        <text>ATP + H2O = ADP + phosphate + H(+)</text>
        <dbReference type="Rhea" id="RHEA:13065"/>
        <dbReference type="ChEBI" id="CHEBI:15377"/>
        <dbReference type="ChEBI" id="CHEBI:15378"/>
        <dbReference type="ChEBI" id="CHEBI:30616"/>
        <dbReference type="ChEBI" id="CHEBI:43474"/>
        <dbReference type="ChEBI" id="CHEBI:456216"/>
        <dbReference type="EC" id="3.6.4.13"/>
    </reaction>
</comment>
<organism evidence="12 13">
    <name type="scientific">Edhazardia aedis (strain USNM 41457)</name>
    <name type="common">Microsporidian parasite</name>
    <dbReference type="NCBI Taxonomy" id="1003232"/>
    <lineage>
        <taxon>Eukaryota</taxon>
        <taxon>Fungi</taxon>
        <taxon>Fungi incertae sedis</taxon>
        <taxon>Microsporidia</taxon>
        <taxon>Edhazardia</taxon>
    </lineage>
</organism>
<feature type="domain" description="DEAD-box RNA helicase Q" evidence="11">
    <location>
        <begin position="44"/>
        <end position="72"/>
    </location>
</feature>
<dbReference type="SMART" id="SM00487">
    <property type="entry name" value="DEXDc"/>
    <property type="match status" value="1"/>
</dbReference>
<feature type="domain" description="Helicase ATP-binding" evidence="9">
    <location>
        <begin position="75"/>
        <end position="247"/>
    </location>
</feature>
<dbReference type="EMBL" id="AFBI03000085">
    <property type="protein sequence ID" value="EJW02176.1"/>
    <property type="molecule type" value="Genomic_DNA"/>
</dbReference>
<evidence type="ECO:0000256" key="5">
    <source>
        <dbReference type="ARBA" id="ARBA00022840"/>
    </source>
</evidence>
<dbReference type="InterPro" id="IPR011545">
    <property type="entry name" value="DEAD/DEAH_box_helicase_dom"/>
</dbReference>
<dbReference type="FunCoup" id="J9D2Y7">
    <property type="interactions" value="120"/>
</dbReference>
<evidence type="ECO:0000313" key="12">
    <source>
        <dbReference type="EMBL" id="EJW02176.1"/>
    </source>
</evidence>
<dbReference type="InterPro" id="IPR001650">
    <property type="entry name" value="Helicase_C-like"/>
</dbReference>
<gene>
    <name evidence="12" type="ORF">EDEG_03372</name>
</gene>
<sequence>MQDTKDVAKELLSLLKKNTEQLEKVENLGFTIKGIEVKDELFQGDFSEMNLSSDLLKQLYLMSYEKPSVVQSIAIPLIQKDVNLAMQSMAGTGKTIAFVAGMLNKLEAEKTTQALIITPTKELNQQITDTVNELGKLLKVRAFSTTSSENFSSGDDLGLNISEAQVIVGSPGSVSNLVRKGVFEIKSIKFLIIDEADYCLSNESMHLQIKRILTSLNKNTQLIYFSASFTDLSKKMIKHLSSSFEKKLVEIFEDNKKPDELKLFNIHSKNNKVNIIQGLVEFLSIGQMIIFCRTKADVDFIMKKLEEDMFTVCSIHGGMDVKDREKAVLDFRKGVKKVLLATDVFSRGMDIPLVNLVINYDLPFVYGSNSPDLETYQHRIGRTGRFGRQGFVIDFINSDSDYSALIEFQKAYGHESKMFTLEALQEAFYEMLD</sequence>
<evidence type="ECO:0000256" key="8">
    <source>
        <dbReference type="PROSITE-ProRule" id="PRU00552"/>
    </source>
</evidence>
<evidence type="ECO:0000256" key="7">
    <source>
        <dbReference type="ARBA" id="ARBA00047984"/>
    </source>
</evidence>
<dbReference type="SMART" id="SM00490">
    <property type="entry name" value="HELICc"/>
    <property type="match status" value="1"/>
</dbReference>
<dbReference type="PANTHER" id="PTHR47959">
    <property type="entry name" value="ATP-DEPENDENT RNA HELICASE RHLE-RELATED"/>
    <property type="match status" value="1"/>
</dbReference>
<dbReference type="Pfam" id="PF00270">
    <property type="entry name" value="DEAD"/>
    <property type="match status" value="1"/>
</dbReference>
<dbReference type="Pfam" id="PF00271">
    <property type="entry name" value="Helicase_C"/>
    <property type="match status" value="1"/>
</dbReference>
<dbReference type="Proteomes" id="UP000003163">
    <property type="component" value="Unassembled WGS sequence"/>
</dbReference>
<name>J9D2Y7_EDHAE</name>
<dbReference type="GO" id="GO:0003723">
    <property type="term" value="F:RNA binding"/>
    <property type="evidence" value="ECO:0007669"/>
    <property type="project" value="UniProtKB-KW"/>
</dbReference>
<keyword evidence="3" id="KW-0378">Hydrolase</keyword>
<evidence type="ECO:0000256" key="3">
    <source>
        <dbReference type="ARBA" id="ARBA00022801"/>
    </source>
</evidence>
<evidence type="ECO:0000256" key="2">
    <source>
        <dbReference type="ARBA" id="ARBA00022741"/>
    </source>
</evidence>
<accession>J9D2Y7</accession>
<dbReference type="GO" id="GO:0005524">
    <property type="term" value="F:ATP binding"/>
    <property type="evidence" value="ECO:0007669"/>
    <property type="project" value="UniProtKB-KW"/>
</dbReference>
<dbReference type="Gene3D" id="3.40.50.300">
    <property type="entry name" value="P-loop containing nucleotide triphosphate hydrolases"/>
    <property type="match status" value="2"/>
</dbReference>
<dbReference type="PROSITE" id="PS51192">
    <property type="entry name" value="HELICASE_ATP_BIND_1"/>
    <property type="match status" value="1"/>
</dbReference>
<proteinExistence type="predicted"/>
<evidence type="ECO:0000259" key="10">
    <source>
        <dbReference type="PROSITE" id="PS51194"/>
    </source>
</evidence>
<dbReference type="OMA" id="DFKNLCM"/>
<comment type="caution">
    <text evidence="12">The sequence shown here is derived from an EMBL/GenBank/DDBJ whole genome shotgun (WGS) entry which is preliminary data.</text>
</comment>
<dbReference type="InterPro" id="IPR014001">
    <property type="entry name" value="Helicase_ATP-bd"/>
</dbReference>
<dbReference type="PROSITE" id="PS51194">
    <property type="entry name" value="HELICASE_CTER"/>
    <property type="match status" value="1"/>
</dbReference>
<dbReference type="InterPro" id="IPR050079">
    <property type="entry name" value="DEAD_box_RNA_helicase"/>
</dbReference>
<evidence type="ECO:0000259" key="11">
    <source>
        <dbReference type="PROSITE" id="PS51195"/>
    </source>
</evidence>
<dbReference type="GO" id="GO:0003724">
    <property type="term" value="F:RNA helicase activity"/>
    <property type="evidence" value="ECO:0007669"/>
    <property type="project" value="UniProtKB-EC"/>
</dbReference>
<evidence type="ECO:0000256" key="1">
    <source>
        <dbReference type="ARBA" id="ARBA00012552"/>
    </source>
</evidence>
<evidence type="ECO:0000259" key="9">
    <source>
        <dbReference type="PROSITE" id="PS51192"/>
    </source>
</evidence>
<evidence type="ECO:0000256" key="6">
    <source>
        <dbReference type="ARBA" id="ARBA00022884"/>
    </source>
</evidence>
<dbReference type="SUPFAM" id="SSF52540">
    <property type="entry name" value="P-loop containing nucleoside triphosphate hydrolases"/>
    <property type="match status" value="1"/>
</dbReference>
<dbReference type="AlphaFoldDB" id="J9D2Y7"/>
<keyword evidence="2" id="KW-0547">Nucleotide-binding</keyword>
<dbReference type="CDD" id="cd18787">
    <property type="entry name" value="SF2_C_DEAD"/>
    <property type="match status" value="1"/>
</dbReference>
<keyword evidence="5" id="KW-0067">ATP-binding</keyword>